<name>A0ABW3GI75_9PROT</name>
<evidence type="ECO:0000313" key="1">
    <source>
        <dbReference type="EMBL" id="MFD0930028.1"/>
    </source>
</evidence>
<accession>A0ABW3GI75</accession>
<proteinExistence type="predicted"/>
<protein>
    <submittedName>
        <fullName evidence="1">Uncharacterized protein</fullName>
    </submittedName>
</protein>
<keyword evidence="2" id="KW-1185">Reference proteome</keyword>
<reference evidence="2" key="1">
    <citation type="journal article" date="2019" name="Int. J. Syst. Evol. Microbiol.">
        <title>The Global Catalogue of Microorganisms (GCM) 10K type strain sequencing project: providing services to taxonomists for standard genome sequencing and annotation.</title>
        <authorList>
            <consortium name="The Broad Institute Genomics Platform"/>
            <consortium name="The Broad Institute Genome Sequencing Center for Infectious Disease"/>
            <person name="Wu L."/>
            <person name="Ma J."/>
        </authorList>
    </citation>
    <scope>NUCLEOTIDE SEQUENCE [LARGE SCALE GENOMIC DNA]</scope>
    <source>
        <strain evidence="2">CCUG 59685</strain>
    </source>
</reference>
<dbReference type="EMBL" id="JBHTJW010000002">
    <property type="protein sequence ID" value="MFD0930028.1"/>
    <property type="molecule type" value="Genomic_DNA"/>
</dbReference>
<sequence>MPSSLSFYRAFAVTLALWLAGCCTPKPTSITQPIPLKSAAESSVALHVIGVYQGTLPPEADQRPWWAQCQAARAAAGKLGPLVPGECDAFLLAGRDQRIVTVNITDDSKPMILGLMAYEPVTWHIQLAPGVVIQKVILGAYHTQRIVGLDEVQVDVYSYDNIACPRCTQKGHALYSYEHVPLEMELVAGMRATSFQGNYTGGTYQIFKGMQ</sequence>
<dbReference type="RefSeq" id="WP_379076003.1">
    <property type="nucleotide sequence ID" value="NZ_JBHTJW010000002.1"/>
</dbReference>
<organism evidence="1 2">
    <name type="scientific">Methylophilus glucosoxydans</name>
    <dbReference type="NCBI Taxonomy" id="752553"/>
    <lineage>
        <taxon>Bacteria</taxon>
        <taxon>Pseudomonadati</taxon>
        <taxon>Pseudomonadota</taxon>
        <taxon>Betaproteobacteria</taxon>
        <taxon>Nitrosomonadales</taxon>
        <taxon>Methylophilaceae</taxon>
        <taxon>Methylophilus</taxon>
    </lineage>
</organism>
<dbReference type="Proteomes" id="UP001597106">
    <property type="component" value="Unassembled WGS sequence"/>
</dbReference>
<comment type="caution">
    <text evidence="1">The sequence shown here is derived from an EMBL/GenBank/DDBJ whole genome shotgun (WGS) entry which is preliminary data.</text>
</comment>
<evidence type="ECO:0000313" key="2">
    <source>
        <dbReference type="Proteomes" id="UP001597106"/>
    </source>
</evidence>
<gene>
    <name evidence="1" type="ORF">ACFQ1T_09585</name>
</gene>